<feature type="domain" description="ABC transporter" evidence="4">
    <location>
        <begin position="41"/>
        <end position="274"/>
    </location>
</feature>
<dbReference type="Proteomes" id="UP000006222">
    <property type="component" value="Unassembled WGS sequence"/>
</dbReference>
<dbReference type="PANTHER" id="PTHR42788">
    <property type="entry name" value="TAURINE IMPORT ATP-BINDING PROTEIN-RELATED"/>
    <property type="match status" value="1"/>
</dbReference>
<dbReference type="CDD" id="cd03293">
    <property type="entry name" value="ABC_NrtD_SsuB_transporters"/>
    <property type="match status" value="1"/>
</dbReference>
<comment type="caution">
    <text evidence="5">The sequence shown here is derived from an EMBL/GenBank/DDBJ whole genome shotgun (WGS) entry which is preliminary data.</text>
</comment>
<evidence type="ECO:0000256" key="3">
    <source>
        <dbReference type="ARBA" id="ARBA00022840"/>
    </source>
</evidence>
<proteinExistence type="predicted"/>
<dbReference type="InterPro" id="IPR003439">
    <property type="entry name" value="ABC_transporter-like_ATP-bd"/>
</dbReference>
<dbReference type="RefSeq" id="WP_007324928.1">
    <property type="nucleotide sequence ID" value="NZ_AFAR01000056.1"/>
</dbReference>
<accession>F2AMR1</accession>
<keyword evidence="2" id="KW-0547">Nucleotide-binding</keyword>
<evidence type="ECO:0000259" key="4">
    <source>
        <dbReference type="PROSITE" id="PS50893"/>
    </source>
</evidence>
<evidence type="ECO:0000256" key="2">
    <source>
        <dbReference type="ARBA" id="ARBA00022741"/>
    </source>
</evidence>
<organism evidence="5 6">
    <name type="scientific">Rhodopirellula baltica WH47</name>
    <dbReference type="NCBI Taxonomy" id="991778"/>
    <lineage>
        <taxon>Bacteria</taxon>
        <taxon>Pseudomonadati</taxon>
        <taxon>Planctomycetota</taxon>
        <taxon>Planctomycetia</taxon>
        <taxon>Pirellulales</taxon>
        <taxon>Pirellulaceae</taxon>
        <taxon>Rhodopirellula</taxon>
    </lineage>
</organism>
<dbReference type="SMART" id="SM00382">
    <property type="entry name" value="AAA"/>
    <property type="match status" value="1"/>
</dbReference>
<protein>
    <submittedName>
        <fullName evidence="5">Nitrate transport ATP-binding protein</fullName>
    </submittedName>
</protein>
<sequence>MILDVSVSSLSSSIGANMSAVLETSPTIKRRAISSAPKPILQMRGVCKGYGSGVTRNEVLQNINLNIREGEFLAVVGFSGSGKTTFTQLLAGLISPDKGTITMNDEPVKGPSPDRGMVFQNYSLLPWLTVRGNIALSVNAVFKEWSREQRRDHVEKFIDMVGLSHAAHRRPHELSGGMRQRTSLARTLALKPKVLLLDEPLSALDALTRGQLGDEILKIWSEEKQTCVMITNDVDEAIMVADRIVPLNPGPNASLGPVFTVGIDRPRNKTELNDNEEFKGLRNAVTNYLVAVRQKARRDEMAANPTQAFRLPEIEPSDLTRPTRAVFNTGPR</sequence>
<dbReference type="PANTHER" id="PTHR42788:SF13">
    <property type="entry name" value="ALIPHATIC SULFONATES IMPORT ATP-BINDING PROTEIN SSUB"/>
    <property type="match status" value="1"/>
</dbReference>
<evidence type="ECO:0000313" key="6">
    <source>
        <dbReference type="Proteomes" id="UP000006222"/>
    </source>
</evidence>
<gene>
    <name evidence="5" type="ORF">RBWH47_02543</name>
</gene>
<dbReference type="Gene3D" id="3.40.50.300">
    <property type="entry name" value="P-loop containing nucleotide triphosphate hydrolases"/>
    <property type="match status" value="1"/>
</dbReference>
<keyword evidence="1" id="KW-0813">Transport</keyword>
<dbReference type="InterPro" id="IPR003593">
    <property type="entry name" value="AAA+_ATPase"/>
</dbReference>
<dbReference type="PATRIC" id="fig|991778.3.peg.1017"/>
<dbReference type="GO" id="GO:0016887">
    <property type="term" value="F:ATP hydrolysis activity"/>
    <property type="evidence" value="ECO:0007669"/>
    <property type="project" value="InterPro"/>
</dbReference>
<reference evidence="5 6" key="1">
    <citation type="journal article" date="2013" name="Mar. Genomics">
        <title>Expression of sulfatases in Rhodopirellula baltica and the diversity of sulfatases in the genus Rhodopirellula.</title>
        <authorList>
            <person name="Wegner C.E."/>
            <person name="Richter-Heitmann T."/>
            <person name="Klindworth A."/>
            <person name="Klockow C."/>
            <person name="Richter M."/>
            <person name="Achstetter T."/>
            <person name="Glockner F.O."/>
            <person name="Harder J."/>
        </authorList>
    </citation>
    <scope>NUCLEOTIDE SEQUENCE [LARGE SCALE GENOMIC DNA]</scope>
    <source>
        <strain evidence="5 6">WH47</strain>
    </source>
</reference>
<evidence type="ECO:0000313" key="5">
    <source>
        <dbReference type="EMBL" id="EGF29028.1"/>
    </source>
</evidence>
<dbReference type="InterPro" id="IPR050166">
    <property type="entry name" value="ABC_transporter_ATP-bind"/>
</dbReference>
<dbReference type="SUPFAM" id="SSF52540">
    <property type="entry name" value="P-loop containing nucleoside triphosphate hydrolases"/>
    <property type="match status" value="1"/>
</dbReference>
<dbReference type="PROSITE" id="PS50893">
    <property type="entry name" value="ABC_TRANSPORTER_2"/>
    <property type="match status" value="1"/>
</dbReference>
<dbReference type="AlphaFoldDB" id="F2AMR1"/>
<dbReference type="GO" id="GO:0005524">
    <property type="term" value="F:ATP binding"/>
    <property type="evidence" value="ECO:0007669"/>
    <property type="project" value="UniProtKB-KW"/>
</dbReference>
<dbReference type="Pfam" id="PF00005">
    <property type="entry name" value="ABC_tran"/>
    <property type="match status" value="1"/>
</dbReference>
<keyword evidence="3 5" id="KW-0067">ATP-binding</keyword>
<dbReference type="EMBL" id="AFAR01000056">
    <property type="protein sequence ID" value="EGF29028.1"/>
    <property type="molecule type" value="Genomic_DNA"/>
</dbReference>
<dbReference type="InterPro" id="IPR027417">
    <property type="entry name" value="P-loop_NTPase"/>
</dbReference>
<evidence type="ECO:0000256" key="1">
    <source>
        <dbReference type="ARBA" id="ARBA00022448"/>
    </source>
</evidence>
<name>F2AMR1_RHOBT</name>